<organism evidence="2 3">
    <name type="scientific">Flavonifractor plautii</name>
    <name type="common">Fusobacterium plautii</name>
    <dbReference type="NCBI Taxonomy" id="292800"/>
    <lineage>
        <taxon>Bacteria</taxon>
        <taxon>Bacillati</taxon>
        <taxon>Bacillota</taxon>
        <taxon>Clostridia</taxon>
        <taxon>Eubacteriales</taxon>
        <taxon>Oscillospiraceae</taxon>
        <taxon>Flavonifractor</taxon>
    </lineage>
</organism>
<evidence type="ECO:0000256" key="1">
    <source>
        <dbReference type="SAM" id="MobiDB-lite"/>
    </source>
</evidence>
<name>A0A174QPY4_FLAPL</name>
<accession>A0A174QPY4</accession>
<dbReference type="AlphaFoldDB" id="A0A174QPY4"/>
<feature type="region of interest" description="Disordered" evidence="1">
    <location>
        <begin position="1"/>
        <end position="29"/>
    </location>
</feature>
<evidence type="ECO:0000313" key="2">
    <source>
        <dbReference type="EMBL" id="CUP75304.1"/>
    </source>
</evidence>
<proteinExistence type="predicted"/>
<dbReference type="Proteomes" id="UP000095746">
    <property type="component" value="Unassembled WGS sequence"/>
</dbReference>
<protein>
    <submittedName>
        <fullName evidence="2">Uncharacterized protein</fullName>
    </submittedName>
</protein>
<gene>
    <name evidence="2" type="ORF">ERS852411_03544</name>
</gene>
<sequence length="53" mass="6044">MTKPAPSGSVRTINPRFSARRRRRASRSLSLKMPKPEVSTITVSTIWERVFLS</sequence>
<reference evidence="2 3" key="1">
    <citation type="submission" date="2015-09" db="EMBL/GenBank/DDBJ databases">
        <authorList>
            <consortium name="Pathogen Informatics"/>
        </authorList>
    </citation>
    <scope>NUCLEOTIDE SEQUENCE [LARGE SCALE GENOMIC DNA]</scope>
    <source>
        <strain evidence="2 3">2789STDY5608854</strain>
    </source>
</reference>
<dbReference type="EMBL" id="CYZT01000481">
    <property type="protein sequence ID" value="CUP75304.1"/>
    <property type="molecule type" value="Genomic_DNA"/>
</dbReference>
<evidence type="ECO:0000313" key="3">
    <source>
        <dbReference type="Proteomes" id="UP000095746"/>
    </source>
</evidence>